<dbReference type="EMBL" id="PGFG01000001">
    <property type="protein sequence ID" value="PJJ74489.1"/>
    <property type="molecule type" value="Genomic_DNA"/>
</dbReference>
<comment type="caution">
    <text evidence="2">The sequence shown here is derived from an EMBL/GenBank/DDBJ whole genome shotgun (WGS) entry which is preliminary data.</text>
</comment>
<dbReference type="AlphaFoldDB" id="A0A2M9CRH1"/>
<name>A0A2M9CRH1_9BACT</name>
<evidence type="ECO:0008006" key="4">
    <source>
        <dbReference type="Google" id="ProtNLM"/>
    </source>
</evidence>
<keyword evidence="1" id="KW-0732">Signal</keyword>
<organism evidence="2 3">
    <name type="scientific">Thermoflavifilum aggregans</name>
    <dbReference type="NCBI Taxonomy" id="454188"/>
    <lineage>
        <taxon>Bacteria</taxon>
        <taxon>Pseudomonadati</taxon>
        <taxon>Bacteroidota</taxon>
        <taxon>Chitinophagia</taxon>
        <taxon>Chitinophagales</taxon>
        <taxon>Chitinophagaceae</taxon>
        <taxon>Thermoflavifilum</taxon>
    </lineage>
</organism>
<feature type="signal peptide" evidence="1">
    <location>
        <begin position="1"/>
        <end position="25"/>
    </location>
</feature>
<evidence type="ECO:0000256" key="1">
    <source>
        <dbReference type="SAM" id="SignalP"/>
    </source>
</evidence>
<gene>
    <name evidence="2" type="ORF">BXY57_0047</name>
</gene>
<evidence type="ECO:0000313" key="3">
    <source>
        <dbReference type="Proteomes" id="UP000230000"/>
    </source>
</evidence>
<dbReference type="PROSITE" id="PS51257">
    <property type="entry name" value="PROKAR_LIPOPROTEIN"/>
    <property type="match status" value="1"/>
</dbReference>
<evidence type="ECO:0000313" key="2">
    <source>
        <dbReference type="EMBL" id="PJJ74489.1"/>
    </source>
</evidence>
<sequence length="195" mass="22559">MMKNLCRGFCLLLLAGALGCRSHQAEDPQAKPEQEYFSLKQYFTQQIDSFMQDSGRISLMKVVSMNQHSDTVWMPMTRQNLMAVFQPFMAMDIDRPAFRGVYQIESFEDSLTGKITIIYTSQGAVTKPYQIYLQVNPSHTIHSIYVKSMTDNFLYHTSKQLLYQAGKSVEIITYEHMQLFAPRRIYVRVLFAPQA</sequence>
<protein>
    <recommendedName>
        <fullName evidence="4">Lipoprotein</fullName>
    </recommendedName>
</protein>
<accession>A0A2M9CRH1</accession>
<reference evidence="2 3" key="1">
    <citation type="submission" date="2017-11" db="EMBL/GenBank/DDBJ databases">
        <title>Genomic Encyclopedia of Archaeal and Bacterial Type Strains, Phase II (KMG-II): From Individual Species to Whole Genera.</title>
        <authorList>
            <person name="Goeker M."/>
        </authorList>
    </citation>
    <scope>NUCLEOTIDE SEQUENCE [LARGE SCALE GENOMIC DNA]</scope>
    <source>
        <strain evidence="2 3">DSM 27268</strain>
    </source>
</reference>
<proteinExistence type="predicted"/>
<feature type="chain" id="PRO_5014650626" description="Lipoprotein" evidence="1">
    <location>
        <begin position="26"/>
        <end position="195"/>
    </location>
</feature>
<dbReference type="Proteomes" id="UP000230000">
    <property type="component" value="Unassembled WGS sequence"/>
</dbReference>
<keyword evidence="3" id="KW-1185">Reference proteome</keyword>